<gene>
    <name evidence="6" type="primary">Tcea2</name>
    <name evidence="6" type="ORF">E2C01_047867</name>
</gene>
<keyword evidence="7" id="KW-1185">Reference proteome</keyword>
<dbReference type="PANTHER" id="PTHR11477:SF0">
    <property type="entry name" value="IP08861P-RELATED"/>
    <property type="match status" value="1"/>
</dbReference>
<proteinExistence type="predicted"/>
<dbReference type="Proteomes" id="UP000324222">
    <property type="component" value="Unassembled WGS sequence"/>
</dbReference>
<accession>A0A5B7G4Q4</accession>
<keyword evidence="4" id="KW-0539">Nucleus</keyword>
<dbReference type="GO" id="GO:0003746">
    <property type="term" value="F:translation elongation factor activity"/>
    <property type="evidence" value="ECO:0007669"/>
    <property type="project" value="UniProtKB-KW"/>
</dbReference>
<dbReference type="Gene3D" id="1.10.472.30">
    <property type="entry name" value="Transcription elongation factor S-II, central domain"/>
    <property type="match status" value="1"/>
</dbReference>
<dbReference type="InterPro" id="IPR003618">
    <property type="entry name" value="TFIIS_cen_dom"/>
</dbReference>
<reference evidence="6 7" key="1">
    <citation type="submission" date="2019-05" db="EMBL/GenBank/DDBJ databases">
        <title>Another draft genome of Portunus trituberculatus and its Hox gene families provides insights of decapod evolution.</title>
        <authorList>
            <person name="Jeong J.-H."/>
            <person name="Song I."/>
            <person name="Kim S."/>
            <person name="Choi T."/>
            <person name="Kim D."/>
            <person name="Ryu S."/>
            <person name="Kim W."/>
        </authorList>
    </citation>
    <scope>NUCLEOTIDE SEQUENCE [LARGE SCALE GENOMIC DNA]</scope>
    <source>
        <tissue evidence="6">Muscle</tissue>
    </source>
</reference>
<dbReference type="OrthoDB" id="44867at2759"/>
<dbReference type="GO" id="GO:0005634">
    <property type="term" value="C:nucleus"/>
    <property type="evidence" value="ECO:0007669"/>
    <property type="project" value="TreeGrafter"/>
</dbReference>
<dbReference type="PANTHER" id="PTHR11477">
    <property type="entry name" value="TRANSCRIPTION FACTOR S-II ZINC FINGER DOMAIN-CONTAINING PROTEIN"/>
    <property type="match status" value="1"/>
</dbReference>
<keyword evidence="6" id="KW-0251">Elongation factor</keyword>
<dbReference type="AlphaFoldDB" id="A0A5B7G4Q4"/>
<keyword evidence="6" id="KW-0648">Protein biosynthesis</keyword>
<evidence type="ECO:0000256" key="4">
    <source>
        <dbReference type="ARBA" id="ARBA00023242"/>
    </source>
</evidence>
<sequence>MKIRNLVRVQVLVSYSSPLVNSQESQQKKSYNNVFVDGDSSSGYLPLSPHPSPLFFLSYLSPAFTYEFGKPEAAYKNRLRSRIYNLKDSKNPQLRENVLRGAITPQKMAVMTSEASLVVTHHTARLTLEYNLVGIQHAIRDN</sequence>
<keyword evidence="2" id="KW-0863">Zinc-finger</keyword>
<evidence type="ECO:0000256" key="1">
    <source>
        <dbReference type="ARBA" id="ARBA00022723"/>
    </source>
</evidence>
<feature type="domain" description="TFIIS central" evidence="5">
    <location>
        <begin position="1"/>
        <end position="114"/>
    </location>
</feature>
<evidence type="ECO:0000256" key="2">
    <source>
        <dbReference type="ARBA" id="ARBA00022771"/>
    </source>
</evidence>
<organism evidence="6 7">
    <name type="scientific">Portunus trituberculatus</name>
    <name type="common">Swimming crab</name>
    <name type="synonym">Neptunus trituberculatus</name>
    <dbReference type="NCBI Taxonomy" id="210409"/>
    <lineage>
        <taxon>Eukaryota</taxon>
        <taxon>Metazoa</taxon>
        <taxon>Ecdysozoa</taxon>
        <taxon>Arthropoda</taxon>
        <taxon>Crustacea</taxon>
        <taxon>Multicrustacea</taxon>
        <taxon>Malacostraca</taxon>
        <taxon>Eumalacostraca</taxon>
        <taxon>Eucarida</taxon>
        <taxon>Decapoda</taxon>
        <taxon>Pleocyemata</taxon>
        <taxon>Brachyura</taxon>
        <taxon>Eubrachyura</taxon>
        <taxon>Portunoidea</taxon>
        <taxon>Portunidae</taxon>
        <taxon>Portuninae</taxon>
        <taxon>Portunus</taxon>
    </lineage>
</organism>
<evidence type="ECO:0000313" key="6">
    <source>
        <dbReference type="EMBL" id="MPC53962.1"/>
    </source>
</evidence>
<protein>
    <submittedName>
        <fullName evidence="6">Transcription elongation factor A protein 2</fullName>
    </submittedName>
</protein>
<evidence type="ECO:0000259" key="5">
    <source>
        <dbReference type="PROSITE" id="PS51321"/>
    </source>
</evidence>
<dbReference type="PROSITE" id="PS51321">
    <property type="entry name" value="TFIIS_CENTRAL"/>
    <property type="match status" value="1"/>
</dbReference>
<evidence type="ECO:0000313" key="7">
    <source>
        <dbReference type="Proteomes" id="UP000324222"/>
    </source>
</evidence>
<dbReference type="SMART" id="SM00510">
    <property type="entry name" value="TFS2M"/>
    <property type="match status" value="1"/>
</dbReference>
<keyword evidence="3" id="KW-0862">Zinc</keyword>
<dbReference type="SUPFAM" id="SSF46942">
    <property type="entry name" value="Elongation factor TFIIS domain 2"/>
    <property type="match status" value="1"/>
</dbReference>
<dbReference type="EMBL" id="VSRR010012012">
    <property type="protein sequence ID" value="MPC53962.1"/>
    <property type="molecule type" value="Genomic_DNA"/>
</dbReference>
<comment type="caution">
    <text evidence="6">The sequence shown here is derived from an EMBL/GenBank/DDBJ whole genome shotgun (WGS) entry which is preliminary data.</text>
</comment>
<keyword evidence="1" id="KW-0479">Metal-binding</keyword>
<dbReference type="GO" id="GO:0006351">
    <property type="term" value="P:DNA-templated transcription"/>
    <property type="evidence" value="ECO:0007669"/>
    <property type="project" value="InterPro"/>
</dbReference>
<name>A0A5B7G4Q4_PORTR</name>
<dbReference type="GO" id="GO:0008270">
    <property type="term" value="F:zinc ion binding"/>
    <property type="evidence" value="ECO:0007669"/>
    <property type="project" value="UniProtKB-KW"/>
</dbReference>
<dbReference type="Pfam" id="PF07500">
    <property type="entry name" value="TFIIS_M"/>
    <property type="match status" value="1"/>
</dbReference>
<evidence type="ECO:0000256" key="3">
    <source>
        <dbReference type="ARBA" id="ARBA00022833"/>
    </source>
</evidence>
<dbReference type="InterPro" id="IPR036575">
    <property type="entry name" value="TFIIS_cen_dom_sf"/>
</dbReference>